<name>A0A1M7EPH6_9FIRM</name>
<keyword evidence="1" id="KW-0808">Transferase</keyword>
<dbReference type="RefSeq" id="WP_170865418.1">
    <property type="nucleotide sequence ID" value="NZ_FRCP01000005.1"/>
</dbReference>
<dbReference type="AlphaFoldDB" id="A0A1M7EPH6"/>
<dbReference type="Pfam" id="PF07722">
    <property type="entry name" value="Peptidase_C26"/>
    <property type="match status" value="1"/>
</dbReference>
<dbReference type="EMBL" id="FRCP01000005">
    <property type="protein sequence ID" value="SHL93369.1"/>
    <property type="molecule type" value="Genomic_DNA"/>
</dbReference>
<gene>
    <name evidence="1" type="ORF">SAMN02746066_00095</name>
</gene>
<accession>A0A1M7EPH6</accession>
<dbReference type="STRING" id="1120996.SAMN02746066_00095"/>
<dbReference type="SUPFAM" id="SSF52317">
    <property type="entry name" value="Class I glutamine amidotransferase-like"/>
    <property type="match status" value="1"/>
</dbReference>
<dbReference type="GO" id="GO:0016740">
    <property type="term" value="F:transferase activity"/>
    <property type="evidence" value="ECO:0007669"/>
    <property type="project" value="UniProtKB-KW"/>
</dbReference>
<dbReference type="Gene3D" id="3.40.50.880">
    <property type="match status" value="1"/>
</dbReference>
<dbReference type="GO" id="GO:0005829">
    <property type="term" value="C:cytosol"/>
    <property type="evidence" value="ECO:0007669"/>
    <property type="project" value="TreeGrafter"/>
</dbReference>
<evidence type="ECO:0000313" key="2">
    <source>
        <dbReference type="Proteomes" id="UP000184038"/>
    </source>
</evidence>
<dbReference type="PANTHER" id="PTHR43235:SF1">
    <property type="entry name" value="GLUTAMINE AMIDOTRANSFERASE PB2B2.05-RELATED"/>
    <property type="match status" value="1"/>
</dbReference>
<dbReference type="CDD" id="cd01745">
    <property type="entry name" value="GATase1_2"/>
    <property type="match status" value="1"/>
</dbReference>
<proteinExistence type="predicted"/>
<sequence>MSSPPIIGILANITFADYLGTDHMYVNDEYVLALEKVNAVPIIIPPIMRYEMLNTYVNLCDGFILSGGVDINPIYFNEEPSTNLGTVNNKLDAFQIALTKKILRSRKPILAICRGIQLLNICLGGTIYQDMDDIPNKTILHMQKSERYRGIHKVDLEPNSKLYELFGDSIFVNSYHHQAVGVPGVNLQVVGRSSDKVIEAMEIKDYPYGIAVQWHPEMMFARTEEMRELFQSFVEACT</sequence>
<evidence type="ECO:0000313" key="1">
    <source>
        <dbReference type="EMBL" id="SHL93369.1"/>
    </source>
</evidence>
<keyword evidence="1" id="KW-0315">Glutamine amidotransferase</keyword>
<dbReference type="PROSITE" id="PS51273">
    <property type="entry name" value="GATASE_TYPE_1"/>
    <property type="match status" value="1"/>
</dbReference>
<protein>
    <submittedName>
        <fullName evidence="1">Putative glutamine amidotransferase</fullName>
    </submittedName>
</protein>
<organism evidence="1 2">
    <name type="scientific">Anaerosporobacter mobilis DSM 15930</name>
    <dbReference type="NCBI Taxonomy" id="1120996"/>
    <lineage>
        <taxon>Bacteria</taxon>
        <taxon>Bacillati</taxon>
        <taxon>Bacillota</taxon>
        <taxon>Clostridia</taxon>
        <taxon>Lachnospirales</taxon>
        <taxon>Lachnospiraceae</taxon>
        <taxon>Anaerosporobacter</taxon>
    </lineage>
</organism>
<dbReference type="GO" id="GO:0006598">
    <property type="term" value="P:polyamine catabolic process"/>
    <property type="evidence" value="ECO:0007669"/>
    <property type="project" value="TreeGrafter"/>
</dbReference>
<dbReference type="InterPro" id="IPR029062">
    <property type="entry name" value="Class_I_gatase-like"/>
</dbReference>
<dbReference type="InterPro" id="IPR044668">
    <property type="entry name" value="PuuD-like"/>
</dbReference>
<dbReference type="GO" id="GO:0033969">
    <property type="term" value="F:gamma-glutamyl-gamma-aminobutyrate hydrolase activity"/>
    <property type="evidence" value="ECO:0007669"/>
    <property type="project" value="TreeGrafter"/>
</dbReference>
<dbReference type="Proteomes" id="UP000184038">
    <property type="component" value="Unassembled WGS sequence"/>
</dbReference>
<reference evidence="1 2" key="1">
    <citation type="submission" date="2016-11" db="EMBL/GenBank/DDBJ databases">
        <authorList>
            <person name="Jaros S."/>
            <person name="Januszkiewicz K."/>
            <person name="Wedrychowicz H."/>
        </authorList>
    </citation>
    <scope>NUCLEOTIDE SEQUENCE [LARGE SCALE GENOMIC DNA]</scope>
    <source>
        <strain evidence="1 2">DSM 15930</strain>
    </source>
</reference>
<keyword evidence="2" id="KW-1185">Reference proteome</keyword>
<dbReference type="PANTHER" id="PTHR43235">
    <property type="entry name" value="GLUTAMINE AMIDOTRANSFERASE PB2B2.05-RELATED"/>
    <property type="match status" value="1"/>
</dbReference>
<dbReference type="InterPro" id="IPR011697">
    <property type="entry name" value="Peptidase_C26"/>
</dbReference>